<reference evidence="2 3" key="1">
    <citation type="submission" date="2021-09" db="EMBL/GenBank/DDBJ databases">
        <title>Genome sequencing and assembly of Chryseobacterium sp. RG1.</title>
        <authorList>
            <person name="Chhetri G."/>
        </authorList>
    </citation>
    <scope>NUCLEOTIDE SEQUENCE [LARGE SCALE GENOMIC DNA]</scope>
    <source>
        <strain evidence="2 3">RG1</strain>
    </source>
</reference>
<dbReference type="NCBIfam" id="TIGR04085">
    <property type="entry name" value="rSAM_more_4Fe4S"/>
    <property type="match status" value="1"/>
</dbReference>
<gene>
    <name evidence="2" type="primary">gwsS</name>
    <name evidence="2" type="ORF">JI747_002335</name>
</gene>
<organism evidence="2 3">
    <name type="scientific">Chryseobacterium tagetis</name>
    <dbReference type="NCBI Taxonomy" id="2801334"/>
    <lineage>
        <taxon>Bacteria</taxon>
        <taxon>Pseudomonadati</taxon>
        <taxon>Bacteroidota</taxon>
        <taxon>Flavobacteriia</taxon>
        <taxon>Flavobacteriales</taxon>
        <taxon>Weeksellaceae</taxon>
        <taxon>Chryseobacterium group</taxon>
        <taxon>Chryseobacterium</taxon>
    </lineage>
</organism>
<evidence type="ECO:0000313" key="2">
    <source>
        <dbReference type="EMBL" id="MCA6065997.1"/>
    </source>
</evidence>
<comment type="caution">
    <text evidence="2">The sequence shown here is derived from an EMBL/GenBank/DDBJ whole genome shotgun (WGS) entry which is preliminary data.</text>
</comment>
<dbReference type="EMBL" id="JAERSE020000001">
    <property type="protein sequence ID" value="MCA6065997.1"/>
    <property type="molecule type" value="Genomic_DNA"/>
</dbReference>
<accession>A0ABS7ZWM7</accession>
<dbReference type="SUPFAM" id="SSF102114">
    <property type="entry name" value="Radical SAM enzymes"/>
    <property type="match status" value="1"/>
</dbReference>
<dbReference type="InterPro" id="IPR013785">
    <property type="entry name" value="Aldolase_TIM"/>
</dbReference>
<dbReference type="Pfam" id="PF13186">
    <property type="entry name" value="SPASM"/>
    <property type="match status" value="1"/>
</dbReference>
<protein>
    <submittedName>
        <fullName evidence="2">Grasp-with-spasm system SPASM domain peptide maturase</fullName>
    </submittedName>
</protein>
<dbReference type="RefSeq" id="WP_225686001.1">
    <property type="nucleotide sequence ID" value="NZ_JAERSE020000001.1"/>
</dbReference>
<name>A0ABS7ZWM7_9FLAO</name>
<dbReference type="InterPro" id="IPR023885">
    <property type="entry name" value="4Fe4S-binding_SPASM_dom"/>
</dbReference>
<keyword evidence="3" id="KW-1185">Reference proteome</keyword>
<dbReference type="InterPro" id="IPR058240">
    <property type="entry name" value="rSAM_sf"/>
</dbReference>
<dbReference type="InterPro" id="IPR026497">
    <property type="entry name" value="GRASP-with-SPASM"/>
</dbReference>
<dbReference type="NCBIfam" id="TIGR04193">
    <property type="entry name" value="SPASM_w_grasp"/>
    <property type="match status" value="1"/>
</dbReference>
<feature type="domain" description="4Fe4S-binding SPASM" evidence="1">
    <location>
        <begin position="243"/>
        <end position="300"/>
    </location>
</feature>
<evidence type="ECO:0000259" key="1">
    <source>
        <dbReference type="Pfam" id="PF13186"/>
    </source>
</evidence>
<dbReference type="Proteomes" id="UP000618240">
    <property type="component" value="Unassembled WGS sequence"/>
</dbReference>
<dbReference type="Gene3D" id="3.20.20.70">
    <property type="entry name" value="Aldolase class I"/>
    <property type="match status" value="1"/>
</dbReference>
<sequence>MFLKLFDSVKITKGAKNSIIFDTGTGFLKFIPNALFDMLSDERQNYSLLKKQLDDESLETLEEYLSFILNNNLGVIINSEKELSAFQNKSEFRETPSDIEYLILDIDKVSVFDDNLIEQICDIKIKYLQIRFSEEVVLKNIKELISEIKCFNQSGIHEISVVAKYDDELLEYIKENYHSISNKFLQFILHSSNKDDFYTLDYVHITTIKSTIEIPLSCGLIDLKNINLDRGFYLEAKQYNSCLNKKISIDKEGNIKNCPSMPQSFGNIRDTTLENARNHPEFRKYWNLTKDHIEVCRDCEFRYICTDCRAYTEQTSTSNKGLDISKPLKCGYDPYTGEWEEWSTNVLKQKAIEHYGMQSFIKKYRKIQFVLMNKDRPCNKSLPL</sequence>
<evidence type="ECO:0000313" key="3">
    <source>
        <dbReference type="Proteomes" id="UP000618240"/>
    </source>
</evidence>
<proteinExistence type="predicted"/>